<dbReference type="STRING" id="551995.SAMN05192574_104380"/>
<feature type="coiled-coil region" evidence="15">
    <location>
        <begin position="873"/>
        <end position="900"/>
    </location>
</feature>
<keyword evidence="7 16" id="KW-0812">Transmembrane</keyword>
<dbReference type="InterPro" id="IPR003661">
    <property type="entry name" value="HisK_dim/P_dom"/>
</dbReference>
<comment type="subcellular location">
    <subcellularLocation>
        <location evidence="2">Cell membrane</location>
        <topology evidence="2">Multi-pass membrane protein</topology>
    </subcellularLocation>
</comment>
<dbReference type="Gene3D" id="3.30.565.10">
    <property type="entry name" value="Histidine kinase-like ATPase, C-terminal domain"/>
    <property type="match status" value="1"/>
</dbReference>
<dbReference type="Proteomes" id="UP000198942">
    <property type="component" value="Unassembled WGS sequence"/>
</dbReference>
<dbReference type="InterPro" id="IPR013783">
    <property type="entry name" value="Ig-like_fold"/>
</dbReference>
<dbReference type="Gene3D" id="3.40.50.2300">
    <property type="match status" value="2"/>
</dbReference>
<dbReference type="Pfam" id="PF02518">
    <property type="entry name" value="HATPase_c"/>
    <property type="match status" value="1"/>
</dbReference>
<dbReference type="PANTHER" id="PTHR45339">
    <property type="entry name" value="HYBRID SIGNAL TRANSDUCTION HISTIDINE KINASE J"/>
    <property type="match status" value="1"/>
</dbReference>
<keyword evidence="11 16" id="KW-1133">Transmembrane helix</keyword>
<keyword evidence="10" id="KW-0067">ATP-binding</keyword>
<evidence type="ECO:0000256" key="13">
    <source>
        <dbReference type="ARBA" id="ARBA00023136"/>
    </source>
</evidence>
<evidence type="ECO:0000256" key="11">
    <source>
        <dbReference type="ARBA" id="ARBA00022989"/>
    </source>
</evidence>
<evidence type="ECO:0000256" key="9">
    <source>
        <dbReference type="ARBA" id="ARBA00022777"/>
    </source>
</evidence>
<feature type="modified residue" description="4-aspartylphosphate" evidence="14">
    <location>
        <position position="1199"/>
    </location>
</feature>
<evidence type="ECO:0000313" key="20">
    <source>
        <dbReference type="Proteomes" id="UP000198942"/>
    </source>
</evidence>
<dbReference type="FunFam" id="1.10.287.130:FF:000003">
    <property type="entry name" value="Histidine kinase"/>
    <property type="match status" value="1"/>
</dbReference>
<dbReference type="InterPro" id="IPR036097">
    <property type="entry name" value="HisK_dim/P_sf"/>
</dbReference>
<evidence type="ECO:0000256" key="12">
    <source>
        <dbReference type="ARBA" id="ARBA00023012"/>
    </source>
</evidence>
<dbReference type="InterPro" id="IPR001789">
    <property type="entry name" value="Sig_transdc_resp-reg_receiver"/>
</dbReference>
<feature type="modified residue" description="4-aspartylphosphate" evidence="14">
    <location>
        <position position="1339"/>
    </location>
</feature>
<evidence type="ECO:0000256" key="6">
    <source>
        <dbReference type="ARBA" id="ARBA00022679"/>
    </source>
</evidence>
<dbReference type="Gene3D" id="2.60.40.10">
    <property type="entry name" value="Immunoglobulins"/>
    <property type="match status" value="1"/>
</dbReference>
<dbReference type="SUPFAM" id="SSF55874">
    <property type="entry name" value="ATPase domain of HSP90 chaperone/DNA topoisomerase II/histidine kinase"/>
    <property type="match status" value="1"/>
</dbReference>
<dbReference type="Gene3D" id="1.10.287.130">
    <property type="match status" value="1"/>
</dbReference>
<keyword evidence="5 14" id="KW-0597">Phosphoprotein</keyword>
<dbReference type="SMART" id="SM00448">
    <property type="entry name" value="REC"/>
    <property type="match status" value="2"/>
</dbReference>
<dbReference type="SMART" id="SM00388">
    <property type="entry name" value="HisKA"/>
    <property type="match status" value="1"/>
</dbReference>
<dbReference type="SMART" id="SM00387">
    <property type="entry name" value="HATPase_c"/>
    <property type="match status" value="1"/>
</dbReference>
<keyword evidence="4" id="KW-1003">Cell membrane</keyword>
<protein>
    <recommendedName>
        <fullName evidence="3">histidine kinase</fullName>
        <ecNumber evidence="3">2.7.13.3</ecNumber>
    </recommendedName>
</protein>
<keyword evidence="12" id="KW-0902">Two-component regulatory system</keyword>
<evidence type="ECO:0000259" key="17">
    <source>
        <dbReference type="PROSITE" id="PS50109"/>
    </source>
</evidence>
<evidence type="ECO:0000256" key="15">
    <source>
        <dbReference type="SAM" id="Coils"/>
    </source>
</evidence>
<dbReference type="InterPro" id="IPR003594">
    <property type="entry name" value="HATPase_dom"/>
</dbReference>
<proteinExistence type="predicted"/>
<evidence type="ECO:0000256" key="3">
    <source>
        <dbReference type="ARBA" id="ARBA00012438"/>
    </source>
</evidence>
<keyword evidence="9 19" id="KW-0418">Kinase</keyword>
<feature type="domain" description="Response regulatory" evidence="18">
    <location>
        <begin position="1148"/>
        <end position="1262"/>
    </location>
</feature>
<keyword evidence="15" id="KW-0175">Coiled coil</keyword>
<dbReference type="SUPFAM" id="SSF47384">
    <property type="entry name" value="Homodimeric domain of signal transducing histidine kinase"/>
    <property type="match status" value="1"/>
</dbReference>
<dbReference type="EMBL" id="FOCL01000004">
    <property type="protein sequence ID" value="SEN86035.1"/>
    <property type="molecule type" value="Genomic_DNA"/>
</dbReference>
<dbReference type="EC" id="2.7.13.3" evidence="3"/>
<feature type="transmembrane region" description="Helical" evidence="16">
    <location>
        <begin position="830"/>
        <end position="850"/>
    </location>
</feature>
<dbReference type="PRINTS" id="PR00344">
    <property type="entry name" value="BCTRLSENSOR"/>
</dbReference>
<feature type="domain" description="Response regulatory" evidence="18">
    <location>
        <begin position="1290"/>
        <end position="1405"/>
    </location>
</feature>
<evidence type="ECO:0000256" key="8">
    <source>
        <dbReference type="ARBA" id="ARBA00022741"/>
    </source>
</evidence>
<evidence type="ECO:0000313" key="19">
    <source>
        <dbReference type="EMBL" id="SEN86035.1"/>
    </source>
</evidence>
<evidence type="ECO:0000256" key="14">
    <source>
        <dbReference type="PROSITE-ProRule" id="PRU00169"/>
    </source>
</evidence>
<dbReference type="SUPFAM" id="SSF101898">
    <property type="entry name" value="NHL repeat"/>
    <property type="match status" value="1"/>
</dbReference>
<dbReference type="FunFam" id="2.60.40.10:FF:000791">
    <property type="entry name" value="Two-component system sensor histidine kinase/response regulator"/>
    <property type="match status" value="1"/>
</dbReference>
<evidence type="ECO:0000256" key="10">
    <source>
        <dbReference type="ARBA" id="ARBA00022840"/>
    </source>
</evidence>
<evidence type="ECO:0000256" key="5">
    <source>
        <dbReference type="ARBA" id="ARBA00022553"/>
    </source>
</evidence>
<gene>
    <name evidence="19" type="ORF">SAMN05192574_104380</name>
</gene>
<dbReference type="InterPro" id="IPR011123">
    <property type="entry name" value="Y_Y_Y"/>
</dbReference>
<dbReference type="Pfam" id="PF00512">
    <property type="entry name" value="HisKA"/>
    <property type="match status" value="1"/>
</dbReference>
<dbReference type="PROSITE" id="PS50109">
    <property type="entry name" value="HIS_KIN"/>
    <property type="match status" value="1"/>
</dbReference>
<dbReference type="InterPro" id="IPR011006">
    <property type="entry name" value="CheY-like_superfamily"/>
</dbReference>
<dbReference type="Pfam" id="PF07495">
    <property type="entry name" value="Y_Y_Y"/>
    <property type="match status" value="1"/>
</dbReference>
<keyword evidence="20" id="KW-1185">Reference proteome</keyword>
<dbReference type="FunFam" id="3.30.565.10:FF:000010">
    <property type="entry name" value="Sensor histidine kinase RcsC"/>
    <property type="match status" value="1"/>
</dbReference>
<dbReference type="SUPFAM" id="SSF52172">
    <property type="entry name" value="CheY-like"/>
    <property type="match status" value="2"/>
</dbReference>
<name>A0A1H8JZQ8_9SPHI</name>
<keyword evidence="6" id="KW-0808">Transferase</keyword>
<keyword evidence="8" id="KW-0547">Nucleotide-binding</keyword>
<dbReference type="CDD" id="cd00156">
    <property type="entry name" value="REC"/>
    <property type="match status" value="1"/>
</dbReference>
<feature type="domain" description="Histidine kinase" evidence="17">
    <location>
        <begin position="907"/>
        <end position="1128"/>
    </location>
</feature>
<evidence type="ECO:0000256" key="4">
    <source>
        <dbReference type="ARBA" id="ARBA00022475"/>
    </source>
</evidence>
<keyword evidence="13 16" id="KW-0472">Membrane</keyword>
<dbReference type="PANTHER" id="PTHR45339:SF1">
    <property type="entry name" value="HYBRID SIGNAL TRANSDUCTION HISTIDINE KINASE J"/>
    <property type="match status" value="1"/>
</dbReference>
<dbReference type="GO" id="GO:0005886">
    <property type="term" value="C:plasma membrane"/>
    <property type="evidence" value="ECO:0007669"/>
    <property type="project" value="UniProtKB-SubCell"/>
</dbReference>
<dbReference type="Gene3D" id="2.130.10.10">
    <property type="entry name" value="YVTN repeat-like/Quinoprotein amine dehydrogenase"/>
    <property type="match status" value="4"/>
</dbReference>
<dbReference type="CDD" id="cd16922">
    <property type="entry name" value="HATPase_EvgS-ArcB-TorS-like"/>
    <property type="match status" value="1"/>
</dbReference>
<feature type="transmembrane region" description="Helical" evidence="16">
    <location>
        <begin position="20"/>
        <end position="41"/>
    </location>
</feature>
<reference evidence="20" key="1">
    <citation type="submission" date="2016-10" db="EMBL/GenBank/DDBJ databases">
        <authorList>
            <person name="Varghese N."/>
            <person name="Submissions S."/>
        </authorList>
    </citation>
    <scope>NUCLEOTIDE SEQUENCE [LARGE SCALE GENOMIC DNA]</scope>
    <source>
        <strain evidence="20">Gh-48</strain>
    </source>
</reference>
<dbReference type="SUPFAM" id="SSF63829">
    <property type="entry name" value="Calcium-dependent phosphotriesterase"/>
    <property type="match status" value="2"/>
</dbReference>
<evidence type="ECO:0000256" key="7">
    <source>
        <dbReference type="ARBA" id="ARBA00022692"/>
    </source>
</evidence>
<evidence type="ECO:0000256" key="1">
    <source>
        <dbReference type="ARBA" id="ARBA00000085"/>
    </source>
</evidence>
<dbReference type="InterPro" id="IPR015943">
    <property type="entry name" value="WD40/YVTN_repeat-like_dom_sf"/>
</dbReference>
<evidence type="ECO:0000256" key="2">
    <source>
        <dbReference type="ARBA" id="ARBA00004651"/>
    </source>
</evidence>
<evidence type="ECO:0000256" key="16">
    <source>
        <dbReference type="SAM" id="Phobius"/>
    </source>
</evidence>
<dbReference type="PROSITE" id="PS50110">
    <property type="entry name" value="RESPONSE_REGULATORY"/>
    <property type="match status" value="2"/>
</dbReference>
<dbReference type="InterPro" id="IPR036890">
    <property type="entry name" value="HATPase_C_sf"/>
</dbReference>
<dbReference type="InterPro" id="IPR004358">
    <property type="entry name" value="Sig_transdc_His_kin-like_C"/>
</dbReference>
<dbReference type="Pfam" id="PF07494">
    <property type="entry name" value="Reg_prop"/>
    <property type="match status" value="10"/>
</dbReference>
<evidence type="ECO:0000259" key="18">
    <source>
        <dbReference type="PROSITE" id="PS50110"/>
    </source>
</evidence>
<dbReference type="InterPro" id="IPR005467">
    <property type="entry name" value="His_kinase_dom"/>
</dbReference>
<accession>A0A1H8JZQ8</accession>
<comment type="catalytic activity">
    <reaction evidence="1">
        <text>ATP + protein L-histidine = ADP + protein N-phospho-L-histidine.</text>
        <dbReference type="EC" id="2.7.13.3"/>
    </reaction>
</comment>
<organism evidence="19 20">
    <name type="scientific">Mucilaginibacter gossypiicola</name>
    <dbReference type="NCBI Taxonomy" id="551995"/>
    <lineage>
        <taxon>Bacteria</taxon>
        <taxon>Pseudomonadati</taxon>
        <taxon>Bacteroidota</taxon>
        <taxon>Sphingobacteriia</taxon>
        <taxon>Sphingobacteriales</taxon>
        <taxon>Sphingobacteriaceae</taxon>
        <taxon>Mucilaginibacter</taxon>
    </lineage>
</organism>
<dbReference type="InterPro" id="IPR011110">
    <property type="entry name" value="Reg_prop"/>
</dbReference>
<dbReference type="GO" id="GO:0005524">
    <property type="term" value="F:ATP binding"/>
    <property type="evidence" value="ECO:0007669"/>
    <property type="project" value="UniProtKB-KW"/>
</dbReference>
<dbReference type="Pfam" id="PF00072">
    <property type="entry name" value="Response_reg"/>
    <property type="match status" value="2"/>
</dbReference>
<sequence>MSLLIRRRIFPGSLNSTQTVIVNIYKYLFVVVASLVAQIGFSQDRNLKFEHIGTREGLSQINVSSVIQDSRGFMWIGTRDGLNRYDGYGFVVYKHSIQDDNSLSSNLVSDIAEDKDGNIWLATLFGLNKLDRKTGKFVHYFHDSANPNSISSNLVNRLIFDHEGILWVASQKGGLDRFDIPKNKITHYKHSETSPSSLSNDDVTALKEDSKHRLWIGTLGGGLNLFDRKTGTFTRYQSRPGINTSISGTYVSCIYEDNSSRLWVGTEDGGLNLFAPETSTFKRYLHNNKDANSISGNTILSLSMDLNGKLWIGSENNGVNILDPVTGKITSYKHDDIDRGSLNGNSIYSICRDRMGNMWLGAFSGGINLYKRSTESFSHFRHNSSPQSLANNFVLCLHEDQDGNIWVGTDGGGVNVFNRDGTVKHYINDPANPNTLIGNYVLNITQDFRGDFWMGTWAYGLCRYNPGTGKFTYFKHDDSKPGSLSNNNIYALTHTRDHRTWVGTYNGGLDLFDEKSGTFSAFRYDPDDPKSISSDRVYALLEDHDNNFWVGTFDAGLNLMDRKTGTFTRFQHDEKRNSISNNSIPDLFEDSKGRIWISTLSGLNLFNPITKHFTVFTTKDGLPSDVIYAVREDKLGTIWVSTNNGLSNYDPVRHTFKNYTIEDGLQDEEFKSHSALQTKEGRIFFGGINGFNSFTPQQILKPSAFMPLVITNFQLFNKTVKIARGKDDPSPLKQDISDTKSIKLSYKQSVITLQYAALDYSSSDKKKYSYILENFDTDWNNVGSRNTASYTNLPPGDYVFKLKYQNTSGLWSAPTTGLKITIVPPFWLTWWFKLIAAAAIIGLIYFVYTYRVKFLRAQKIVLERQVKERTESLVKMTANERLAREAAENAREEAESANKAKSIFLATMSHEIRTPMNGVIGMATLLASTRLTSEQEEYTETIKNCGDALLTVINDILDFSKIESGNMELDEEDFDLRDCIESVLDVFAEKASRLNLDLVYQVEHNVPVQIISDSIRLRQILINLVGNAVKFTTQGEVFIKVGVKELKGDDLELIFKIRDTGIGIADDKLERLFKPFSQVDSSTTRKYGGTGLGLAISEKLVKLMGGEISVQSEIGRGTTFSFTLKSKVGQNVKRNYVYLNLSELENKRILFVDDNATNREIIDTQLRQWKYDPVVVASATEALKVLNQPDEPVDLLITDMSMPEMDGLQLAKEVKQKFPEIPIVLLSSIGSEQSKREDNVFSAILTKPTKHNLLHKHIVEQLKGGSGIKTEYQSAKTTFSKDFAKNYPMSILIAEDNLINQKLAIHMLSKMGYSADVAENGHAALNAMVTKHYNLILMDVQMPDMDGLETTRFIRSNIHEQPVIVAMTANAMPEDRQACMDAGMNDYLSKPMKLSDLMEMLEKWGKYINGLNTTLLK</sequence>
<dbReference type="GO" id="GO:0000155">
    <property type="term" value="F:phosphorelay sensor kinase activity"/>
    <property type="evidence" value="ECO:0007669"/>
    <property type="project" value="InterPro"/>
</dbReference>
<dbReference type="CDD" id="cd17546">
    <property type="entry name" value="REC_hyHK_CKI1_RcsC-like"/>
    <property type="match status" value="1"/>
</dbReference>
<dbReference type="CDD" id="cd00082">
    <property type="entry name" value="HisKA"/>
    <property type="match status" value="1"/>
</dbReference>